<dbReference type="eggNOG" id="COG0111">
    <property type="taxonomic scope" value="Bacteria"/>
</dbReference>
<dbReference type="PROSITE" id="PS00670">
    <property type="entry name" value="D_2_HYDROXYACID_DH_2"/>
    <property type="match status" value="1"/>
</dbReference>
<dbReference type="RefSeq" id="WP_007191127.1">
    <property type="nucleotide sequence ID" value="NZ_AFWV01000001.1"/>
</dbReference>
<dbReference type="Gene3D" id="3.40.50.720">
    <property type="entry name" value="NAD(P)-binding Rossmann-like Domain"/>
    <property type="match status" value="2"/>
</dbReference>
<comment type="pathway">
    <text evidence="4">Amino-acid biosynthesis.</text>
</comment>
<dbReference type="Pfam" id="PF00389">
    <property type="entry name" value="2-Hacid_dh"/>
    <property type="match status" value="1"/>
</dbReference>
<evidence type="ECO:0000256" key="4">
    <source>
        <dbReference type="ARBA" id="ARBA00029440"/>
    </source>
</evidence>
<dbReference type="PANTHER" id="PTHR42938">
    <property type="entry name" value="FORMATE DEHYDROGENASE 1"/>
    <property type="match status" value="1"/>
</dbReference>
<evidence type="ECO:0000256" key="5">
    <source>
        <dbReference type="RuleBase" id="RU003719"/>
    </source>
</evidence>
<dbReference type="SUPFAM" id="SSF51735">
    <property type="entry name" value="NAD(P)-binding Rossmann-fold domains"/>
    <property type="match status" value="1"/>
</dbReference>
<dbReference type="InterPro" id="IPR006140">
    <property type="entry name" value="D-isomer_DH_NAD-bd"/>
</dbReference>
<evidence type="ECO:0000313" key="8">
    <source>
        <dbReference type="EMBL" id="EGV20471.1"/>
    </source>
</evidence>
<dbReference type="Pfam" id="PF02826">
    <property type="entry name" value="2-Hacid_dh_C"/>
    <property type="match status" value="1"/>
</dbReference>
<dbReference type="InterPro" id="IPR029752">
    <property type="entry name" value="D-isomer_DH_CS1"/>
</dbReference>
<dbReference type="GO" id="GO:0004617">
    <property type="term" value="F:phosphoglycerate dehydrogenase activity"/>
    <property type="evidence" value="ECO:0007669"/>
    <property type="project" value="UniProtKB-EC"/>
</dbReference>
<evidence type="ECO:0000259" key="6">
    <source>
        <dbReference type="Pfam" id="PF00389"/>
    </source>
</evidence>
<name>F9U5P8_9GAMM</name>
<evidence type="ECO:0000313" key="9">
    <source>
        <dbReference type="Proteomes" id="UP000005459"/>
    </source>
</evidence>
<dbReference type="PROSITE" id="PS00065">
    <property type="entry name" value="D_2_HYDROXYACID_DH_1"/>
    <property type="match status" value="1"/>
</dbReference>
<organism evidence="8 9">
    <name type="scientific">Thiocapsa marina 5811</name>
    <dbReference type="NCBI Taxonomy" id="768671"/>
    <lineage>
        <taxon>Bacteria</taxon>
        <taxon>Pseudomonadati</taxon>
        <taxon>Pseudomonadota</taxon>
        <taxon>Gammaproteobacteria</taxon>
        <taxon>Chromatiales</taxon>
        <taxon>Chromatiaceae</taxon>
        <taxon>Thiocapsa</taxon>
    </lineage>
</organism>
<dbReference type="OrthoDB" id="9805416at2"/>
<dbReference type="GO" id="GO:0051287">
    <property type="term" value="F:NAD binding"/>
    <property type="evidence" value="ECO:0007669"/>
    <property type="project" value="InterPro"/>
</dbReference>
<reference evidence="8 9" key="1">
    <citation type="submission" date="2011-06" db="EMBL/GenBank/DDBJ databases">
        <title>The draft genome of Thiocapsa marina 5811.</title>
        <authorList>
            <consortium name="US DOE Joint Genome Institute (JGI-PGF)"/>
            <person name="Lucas S."/>
            <person name="Han J."/>
            <person name="Cheng J.-F."/>
            <person name="Goodwin L."/>
            <person name="Pitluck S."/>
            <person name="Peters L."/>
            <person name="Land M.L."/>
            <person name="Hauser L."/>
            <person name="Vogl K."/>
            <person name="Liu Z."/>
            <person name="Imhoff J."/>
            <person name="Thiel V."/>
            <person name="Frigaard N.-U."/>
            <person name="Bryant D."/>
            <person name="Woyke T.J."/>
        </authorList>
    </citation>
    <scope>NUCLEOTIDE SEQUENCE [LARGE SCALE GENOMIC DNA]</scope>
    <source>
        <strain evidence="8 9">5811</strain>
    </source>
</reference>
<dbReference type="InterPro" id="IPR006139">
    <property type="entry name" value="D-isomer_2_OHA_DH_cat_dom"/>
</dbReference>
<keyword evidence="3" id="KW-0520">NAD</keyword>
<dbReference type="InterPro" id="IPR036291">
    <property type="entry name" value="NAD(P)-bd_dom_sf"/>
</dbReference>
<feature type="domain" description="D-isomer specific 2-hydroxyacid dehydrogenase NAD-binding" evidence="7">
    <location>
        <begin position="96"/>
        <end position="274"/>
    </location>
</feature>
<keyword evidence="2 5" id="KW-0560">Oxidoreductase</keyword>
<proteinExistence type="inferred from homology"/>
<evidence type="ECO:0000256" key="3">
    <source>
        <dbReference type="ARBA" id="ARBA00023027"/>
    </source>
</evidence>
<keyword evidence="9" id="KW-1185">Reference proteome</keyword>
<dbReference type="EMBL" id="AFWV01000001">
    <property type="protein sequence ID" value="EGV20471.1"/>
    <property type="molecule type" value="Genomic_DNA"/>
</dbReference>
<dbReference type="InterPro" id="IPR029753">
    <property type="entry name" value="D-isomer_DH_CS"/>
</dbReference>
<dbReference type="PANTHER" id="PTHR42938:SF47">
    <property type="entry name" value="HYDROXYPYRUVATE REDUCTASE"/>
    <property type="match status" value="1"/>
</dbReference>
<sequence>MFKIQTLNNIAVAGLDRLPRDRYEVASEIAHPDAILVRSAKMDAADIPSSVQAIGRAGAGTNNVPVQAMTERGVAVFNAPGANANAVKELVIAGMLIAARNIGQAWRFARELEGDDTSIHQAVEAGKKQFVGFELPGRTLGVIGLGAIGVKVANAARSLGMRVVGYDPTITVQRAWQLESDVQPALSIDDLLSRSDFVTFHVPLTADTRHMINAERLRTLRKGAVLLNFSRDGIIDDDAVVTALDQGHLYAYCCDFPSNLLKDHPRVITLPHLGASTKEAEENCAVMVADEIRDYLEDGNVTNSVNFPEINLPRNGGYRIAIVNSNVPNMVGQISTDLAAAGLNILDMLNRSRGNVAVTLIDIDQRCPEDTAKQLRGIGGVLSVRCLGARERID</sequence>
<protein>
    <submittedName>
        <fullName evidence="8">Phosphoglycerate dehydrogenase</fullName>
        <ecNumber evidence="8">1.1.1.95</ecNumber>
    </submittedName>
</protein>
<dbReference type="STRING" id="768671.ThimaDRAFT_0249"/>
<dbReference type="SUPFAM" id="SSF52283">
    <property type="entry name" value="Formate/glycerate dehydrogenase catalytic domain-like"/>
    <property type="match status" value="1"/>
</dbReference>
<dbReference type="InterPro" id="IPR045865">
    <property type="entry name" value="ACT-like_dom_sf"/>
</dbReference>
<accession>F9U5P8</accession>
<evidence type="ECO:0000256" key="2">
    <source>
        <dbReference type="ARBA" id="ARBA00023002"/>
    </source>
</evidence>
<gene>
    <name evidence="8" type="ORF">ThimaDRAFT_0249</name>
</gene>
<feature type="domain" description="D-isomer specific 2-hydroxyacid dehydrogenase catalytic" evidence="6">
    <location>
        <begin position="19"/>
        <end position="306"/>
    </location>
</feature>
<evidence type="ECO:0000256" key="1">
    <source>
        <dbReference type="ARBA" id="ARBA00005854"/>
    </source>
</evidence>
<dbReference type="SUPFAM" id="SSF55021">
    <property type="entry name" value="ACT-like"/>
    <property type="match status" value="1"/>
</dbReference>
<dbReference type="EC" id="1.1.1.95" evidence="8"/>
<dbReference type="CDD" id="cd04901">
    <property type="entry name" value="ACT_3PGDH"/>
    <property type="match status" value="1"/>
</dbReference>
<dbReference type="Gene3D" id="3.30.70.260">
    <property type="match status" value="1"/>
</dbReference>
<comment type="similarity">
    <text evidence="1 5">Belongs to the D-isomer specific 2-hydroxyacid dehydrogenase family.</text>
</comment>
<dbReference type="CDD" id="cd12174">
    <property type="entry name" value="PGDH_like_3"/>
    <property type="match status" value="1"/>
</dbReference>
<evidence type="ECO:0000259" key="7">
    <source>
        <dbReference type="Pfam" id="PF02826"/>
    </source>
</evidence>
<dbReference type="PATRIC" id="fig|768671.3.peg.283"/>
<dbReference type="Proteomes" id="UP000005459">
    <property type="component" value="Unassembled WGS sequence"/>
</dbReference>
<dbReference type="AlphaFoldDB" id="F9U5P8"/>